<evidence type="ECO:0000313" key="2">
    <source>
        <dbReference type="Proteomes" id="UP001152531"/>
    </source>
</evidence>
<name>A0ACA9YFV2_9ASCO</name>
<protein>
    <submittedName>
        <fullName evidence="1">Uncharacterized protein</fullName>
    </submittedName>
</protein>
<dbReference type="Proteomes" id="UP001152531">
    <property type="component" value="Unassembled WGS sequence"/>
</dbReference>
<evidence type="ECO:0000313" key="1">
    <source>
        <dbReference type="EMBL" id="CAH6723929.1"/>
    </source>
</evidence>
<keyword evidence="2" id="KW-1185">Reference proteome</keyword>
<proteinExistence type="predicted"/>
<reference evidence="1" key="1">
    <citation type="submission" date="2022-06" db="EMBL/GenBank/DDBJ databases">
        <authorList>
            <person name="Legras J.-L."/>
            <person name="Devillers H."/>
            <person name="Grondin C."/>
        </authorList>
    </citation>
    <scope>NUCLEOTIDE SEQUENCE</scope>
    <source>
        <strain evidence="1">CLIB 1444</strain>
    </source>
</reference>
<comment type="caution">
    <text evidence="1">The sequence shown here is derived from an EMBL/GenBank/DDBJ whole genome shotgun (WGS) entry which is preliminary data.</text>
</comment>
<sequence>MVQPSVETRSGILTKLGIFSVIAIGIAFYGKSRASEYKKVRHLQESDAIINSRIKSQLEEFEIKKNYPGMNTEEGDFERKSKYVGAGSSYSSRKTGDRFTFSSMWR</sequence>
<accession>A0ACA9YFV2</accession>
<gene>
    <name evidence="1" type="ORF">CLIB1444_23S00628</name>
</gene>
<organism evidence="1 2">
    <name type="scientific">[Candida] jaroonii</name>
    <dbReference type="NCBI Taxonomy" id="467808"/>
    <lineage>
        <taxon>Eukaryota</taxon>
        <taxon>Fungi</taxon>
        <taxon>Dikarya</taxon>
        <taxon>Ascomycota</taxon>
        <taxon>Saccharomycotina</taxon>
        <taxon>Pichiomycetes</taxon>
        <taxon>Debaryomycetaceae</taxon>
        <taxon>Yamadazyma</taxon>
    </lineage>
</organism>
<dbReference type="EMBL" id="CALSDN010000023">
    <property type="protein sequence ID" value="CAH6723929.1"/>
    <property type="molecule type" value="Genomic_DNA"/>
</dbReference>